<dbReference type="Pfam" id="PF02550">
    <property type="entry name" value="AcetylCoA_hydro"/>
    <property type="match status" value="1"/>
</dbReference>
<comment type="caution">
    <text evidence="4">The sequence shown here is derived from an EMBL/GenBank/DDBJ whole genome shotgun (WGS) entry which is preliminary data.</text>
</comment>
<dbReference type="Pfam" id="PF00583">
    <property type="entry name" value="Acetyltransf_1"/>
    <property type="match status" value="1"/>
</dbReference>
<dbReference type="InterPro" id="IPR000182">
    <property type="entry name" value="GNAT_dom"/>
</dbReference>
<evidence type="ECO:0000313" key="5">
    <source>
        <dbReference type="Proteomes" id="UP000525298"/>
    </source>
</evidence>
<dbReference type="PANTHER" id="PTHR21432">
    <property type="entry name" value="ACETYL-COA HYDROLASE-RELATED"/>
    <property type="match status" value="1"/>
</dbReference>
<dbReference type="GO" id="GO:0008775">
    <property type="term" value="F:acetate CoA-transferase activity"/>
    <property type="evidence" value="ECO:0007669"/>
    <property type="project" value="InterPro"/>
</dbReference>
<gene>
    <name evidence="4" type="ORF">HNR65_000169</name>
</gene>
<dbReference type="InterPro" id="IPR046433">
    <property type="entry name" value="ActCoA_hydro"/>
</dbReference>
<name>A0A7W0C672_9BACT</name>
<keyword evidence="2" id="KW-0808">Transferase</keyword>
<protein>
    <submittedName>
        <fullName evidence="4">Acyl-CoA hydrolase</fullName>
    </submittedName>
</protein>
<keyword evidence="4" id="KW-0378">Hydrolase</keyword>
<evidence type="ECO:0000256" key="1">
    <source>
        <dbReference type="ARBA" id="ARBA00009632"/>
    </source>
</evidence>
<reference evidence="4 5" key="1">
    <citation type="submission" date="2020-07" db="EMBL/GenBank/DDBJ databases">
        <title>Genomic Encyclopedia of Type Strains, Phase IV (KMG-IV): sequencing the most valuable type-strain genomes for metagenomic binning, comparative biology and taxonomic classification.</title>
        <authorList>
            <person name="Goeker M."/>
        </authorList>
    </citation>
    <scope>NUCLEOTIDE SEQUENCE [LARGE SCALE GENOMIC DNA]</scope>
    <source>
        <strain evidence="4 5">DSM 17721</strain>
    </source>
</reference>
<dbReference type="Gene3D" id="3.30.750.70">
    <property type="entry name" value="4-hydroxybutyrate coenzyme like domains"/>
    <property type="match status" value="1"/>
</dbReference>
<dbReference type="InterPro" id="IPR016181">
    <property type="entry name" value="Acyl_CoA_acyltransferase"/>
</dbReference>
<evidence type="ECO:0000259" key="3">
    <source>
        <dbReference type="PROSITE" id="PS51186"/>
    </source>
</evidence>
<dbReference type="CDD" id="cd04301">
    <property type="entry name" value="NAT_SF"/>
    <property type="match status" value="1"/>
</dbReference>
<dbReference type="Proteomes" id="UP000525298">
    <property type="component" value="Unassembled WGS sequence"/>
</dbReference>
<dbReference type="PANTHER" id="PTHR21432:SF20">
    <property type="entry name" value="ACETYL-COA HYDROLASE"/>
    <property type="match status" value="1"/>
</dbReference>
<dbReference type="Pfam" id="PF13336">
    <property type="entry name" value="AcetylCoA_hyd_C"/>
    <property type="match status" value="1"/>
</dbReference>
<dbReference type="SUPFAM" id="SSF100950">
    <property type="entry name" value="NagB/RpiA/CoA transferase-like"/>
    <property type="match status" value="2"/>
</dbReference>
<dbReference type="InterPro" id="IPR038460">
    <property type="entry name" value="AcetylCoA_hyd_C_sf"/>
</dbReference>
<dbReference type="AlphaFoldDB" id="A0A7W0C672"/>
<dbReference type="GO" id="GO:0006083">
    <property type="term" value="P:acetate metabolic process"/>
    <property type="evidence" value="ECO:0007669"/>
    <property type="project" value="InterPro"/>
</dbReference>
<dbReference type="GO" id="GO:0016787">
    <property type="term" value="F:hydrolase activity"/>
    <property type="evidence" value="ECO:0007669"/>
    <property type="project" value="UniProtKB-KW"/>
</dbReference>
<dbReference type="Gene3D" id="3.40.1080.20">
    <property type="entry name" value="Acetyl-CoA hydrolase/transferase C-terminal domain"/>
    <property type="match status" value="1"/>
</dbReference>
<proteinExistence type="inferred from homology"/>
<feature type="domain" description="N-acetyltransferase" evidence="3">
    <location>
        <begin position="463"/>
        <end position="618"/>
    </location>
</feature>
<dbReference type="InterPro" id="IPR026888">
    <property type="entry name" value="AcetylCoA_hyd_C"/>
</dbReference>
<evidence type="ECO:0000313" key="4">
    <source>
        <dbReference type="EMBL" id="MBA2879862.1"/>
    </source>
</evidence>
<organism evidence="4 5">
    <name type="scientific">Desulfosalsimonas propionicica</name>
    <dbReference type="NCBI Taxonomy" id="332175"/>
    <lineage>
        <taxon>Bacteria</taxon>
        <taxon>Pseudomonadati</taxon>
        <taxon>Thermodesulfobacteriota</taxon>
        <taxon>Desulfobacteria</taxon>
        <taxon>Desulfobacterales</taxon>
        <taxon>Desulfosalsimonadaceae</taxon>
        <taxon>Desulfosalsimonas</taxon>
    </lineage>
</organism>
<dbReference type="InterPro" id="IPR037171">
    <property type="entry name" value="NagB/RpiA_transferase-like"/>
</dbReference>
<comment type="similarity">
    <text evidence="1">Belongs to the acetyl-CoA hydrolase/transferase family.</text>
</comment>
<dbReference type="GO" id="GO:0016747">
    <property type="term" value="F:acyltransferase activity, transferring groups other than amino-acyl groups"/>
    <property type="evidence" value="ECO:0007669"/>
    <property type="project" value="InterPro"/>
</dbReference>
<evidence type="ECO:0000256" key="2">
    <source>
        <dbReference type="ARBA" id="ARBA00022679"/>
    </source>
</evidence>
<dbReference type="SUPFAM" id="SSF55729">
    <property type="entry name" value="Acyl-CoA N-acyltransferases (Nat)"/>
    <property type="match status" value="1"/>
</dbReference>
<dbReference type="EMBL" id="JACDUS010000001">
    <property type="protein sequence ID" value="MBA2879862.1"/>
    <property type="molecule type" value="Genomic_DNA"/>
</dbReference>
<sequence>MMDNVMENWEKHTVSPEKVLARIEPGMCIFLSTGTAEPRTLVRHLMDSDMANLQDLELFQLLSFGDALCLKRLQSQKYRLKTFFSGWVAREAITEGRVDLIPSRFSRLTRLVASRRIPFDAAFVQISPPNRLGYCSLGVSVDIAHMAISQAGFVAGEINPDMPQTMGDSFVPMDAFDMLVKSDEAPIYFSRAAVDENFDKVAQNAASLVEDGSCIAFSIGPLYEALGRHLQNKKNLSIHTPIFTDAAMDLVKSGAVTNRNKEHFPGKSVASYAMGTRELWQWLDCNPLVEFQGLDKVFNPMRIGRDRRFIAIVQCRRADLTGRIALHVSKGNVITDPAEVIDFFNGAEISEEGFSIFALPSRNLKGQSNILFSIEEMPNQLNVRESIDFVATEYGVANLNGRTVRERAMAMIEIAHPDDRFKLVEEAKAQNLIYPDQIFLAESAHLYPADIETVQVFKNDLKVRFRPLRPSDEEEMRRLFYRFSDESVYYRYFTPLKTMPHSRMQSYVNVDYSKDISIVGVVGEPGQGRIIAEARYIKDPHSPYGDVAFIVDEHYQGYGIATYMYQKLMRLAKERGLQGFTADVMPANKSMMRVFEKGDAEVKAALESGIYRLTIRFHE</sequence>
<dbReference type="PROSITE" id="PS51186">
    <property type="entry name" value="GNAT"/>
    <property type="match status" value="1"/>
</dbReference>
<accession>A0A7W0C672</accession>
<dbReference type="Gene3D" id="3.40.630.30">
    <property type="match status" value="1"/>
</dbReference>
<keyword evidence="5" id="KW-1185">Reference proteome</keyword>
<dbReference type="Gene3D" id="3.40.1080.10">
    <property type="entry name" value="Glutaconate Coenzyme A-transferase"/>
    <property type="match status" value="1"/>
</dbReference>
<dbReference type="InterPro" id="IPR003702">
    <property type="entry name" value="ActCoA_hydro_N"/>
</dbReference>